<dbReference type="Proteomes" id="UP001589608">
    <property type="component" value="Unassembled WGS sequence"/>
</dbReference>
<dbReference type="PANTHER" id="PTHR43883">
    <property type="entry name" value="SLR0207 PROTEIN"/>
    <property type="match status" value="1"/>
</dbReference>
<dbReference type="RefSeq" id="WP_246656365.1">
    <property type="nucleotide sequence ID" value="NZ_CP061913.1"/>
</dbReference>
<dbReference type="SUPFAM" id="SSF52540">
    <property type="entry name" value="P-loop containing nucleoside triphosphate hydrolases"/>
    <property type="match status" value="1"/>
</dbReference>
<dbReference type="Gene3D" id="3.40.50.300">
    <property type="entry name" value="P-loop containing nucleotide triphosphate hydrolases"/>
    <property type="match status" value="1"/>
</dbReference>
<dbReference type="InterPro" id="IPR052732">
    <property type="entry name" value="Cell-binding_unc_protein"/>
</dbReference>
<dbReference type="InterPro" id="IPR027417">
    <property type="entry name" value="P-loop_NTPase"/>
</dbReference>
<dbReference type="EMBL" id="JBHMCA010000090">
    <property type="protein sequence ID" value="MFB9451400.1"/>
    <property type="molecule type" value="Genomic_DNA"/>
</dbReference>
<evidence type="ECO:0000313" key="2">
    <source>
        <dbReference type="Proteomes" id="UP001589608"/>
    </source>
</evidence>
<accession>A0ABV5MR97</accession>
<keyword evidence="2" id="KW-1185">Reference proteome</keyword>
<organism evidence="1 2">
    <name type="scientific">Dactylosporangium vinaceum</name>
    <dbReference type="NCBI Taxonomy" id="53362"/>
    <lineage>
        <taxon>Bacteria</taxon>
        <taxon>Bacillati</taxon>
        <taxon>Actinomycetota</taxon>
        <taxon>Actinomycetes</taxon>
        <taxon>Micromonosporales</taxon>
        <taxon>Micromonosporaceae</taxon>
        <taxon>Dactylosporangium</taxon>
    </lineage>
</organism>
<comment type="caution">
    <text evidence="1">The sequence shown here is derived from an EMBL/GenBank/DDBJ whole genome shotgun (WGS) entry which is preliminary data.</text>
</comment>
<sequence>MPLSRSLCPRVQHPTAGRPLPHALIIGAAHRRATLVLLCGLPASGKTTLARRLAAELPAVRLCADEWLTDLGADLFDAGLRARLERRFWRLAQDLLGQGRSVILESGFWLRADRDEKRAGARALGAAVELRFLDVPLDELARRLEARNAEAPWATAVIPPVLLESHAPLFEPPSPAELALFDPPAC</sequence>
<dbReference type="PANTHER" id="PTHR43883:SF1">
    <property type="entry name" value="GLUCONOKINASE"/>
    <property type="match status" value="1"/>
</dbReference>
<name>A0ABV5MR97_9ACTN</name>
<dbReference type="Pfam" id="PF13671">
    <property type="entry name" value="AAA_33"/>
    <property type="match status" value="1"/>
</dbReference>
<protein>
    <submittedName>
        <fullName evidence="1">AAA family ATPase</fullName>
    </submittedName>
</protein>
<proteinExistence type="predicted"/>
<gene>
    <name evidence="1" type="ORF">ACFFTR_50770</name>
</gene>
<evidence type="ECO:0000313" key="1">
    <source>
        <dbReference type="EMBL" id="MFB9451400.1"/>
    </source>
</evidence>
<reference evidence="1 2" key="1">
    <citation type="submission" date="2024-09" db="EMBL/GenBank/DDBJ databases">
        <authorList>
            <person name="Sun Q."/>
            <person name="Mori K."/>
        </authorList>
    </citation>
    <scope>NUCLEOTIDE SEQUENCE [LARGE SCALE GENOMIC DNA]</scope>
    <source>
        <strain evidence="1 2">JCM 3307</strain>
    </source>
</reference>